<dbReference type="EMBL" id="PFMC01000069">
    <property type="protein sequence ID" value="PIY94293.1"/>
    <property type="molecule type" value="Genomic_DNA"/>
</dbReference>
<evidence type="ECO:0000313" key="1">
    <source>
        <dbReference type="EMBL" id="PIY94293.1"/>
    </source>
</evidence>
<proteinExistence type="predicted"/>
<dbReference type="Proteomes" id="UP000228689">
    <property type="component" value="Unassembled WGS sequence"/>
</dbReference>
<comment type="caution">
    <text evidence="1">The sequence shown here is derived from an EMBL/GenBank/DDBJ whole genome shotgun (WGS) entry which is preliminary data.</text>
</comment>
<protein>
    <submittedName>
        <fullName evidence="1">Uncharacterized protein</fullName>
    </submittedName>
</protein>
<accession>A0A2M7RBY6</accession>
<evidence type="ECO:0000313" key="2">
    <source>
        <dbReference type="Proteomes" id="UP000228689"/>
    </source>
</evidence>
<reference evidence="2" key="1">
    <citation type="submission" date="2017-09" db="EMBL/GenBank/DDBJ databases">
        <title>Depth-based differentiation of microbial function through sediment-hosted aquifers and enrichment of novel symbionts in the deep terrestrial subsurface.</title>
        <authorList>
            <person name="Probst A.J."/>
            <person name="Ladd B."/>
            <person name="Jarett J.K."/>
            <person name="Geller-Mcgrath D.E."/>
            <person name="Sieber C.M.K."/>
            <person name="Emerson J.B."/>
            <person name="Anantharaman K."/>
            <person name="Thomas B.C."/>
            <person name="Malmstrom R."/>
            <person name="Stieglmeier M."/>
            <person name="Klingl A."/>
            <person name="Woyke T."/>
            <person name="Ryan C.M."/>
            <person name="Banfield J.F."/>
        </authorList>
    </citation>
    <scope>NUCLEOTIDE SEQUENCE [LARGE SCALE GENOMIC DNA]</scope>
</reference>
<organism evidence="1 2">
    <name type="scientific">Candidatus Komeilibacteria bacterium CG_4_10_14_0_8_um_filter_37_78</name>
    <dbReference type="NCBI Taxonomy" id="1974471"/>
    <lineage>
        <taxon>Bacteria</taxon>
        <taxon>Candidatus Komeiliibacteriota</taxon>
    </lineage>
</organism>
<gene>
    <name evidence="1" type="ORF">COY67_02710</name>
</gene>
<sequence>MKKISTAFVLTCLLLLNVNIIPVFAIQEYETNEKFNGNLIISDRNFTDSDSMSLEQIQAFLEIKGTLGSYVDPGVKLPASFIIYNTAKTYGISPKVLMTLLQKEQSLIEDPSPSQKQYDWATGFTCYGGQCNEAYRGFNAQVKGAAKIFMINYWPDLLANGCSFTNWCVGQIKTTQDSCSITPQSKATAALYTYNPYRGNTINNEGLKIGANYNFWKIWDRWFGKSYPDGSLVMVEGDPKVYLLKNGQNRWITSYATLVTRYNPEMIIEISPEDLADYAEGPPIKFPLYALVKTPNGSIYLIADEEKRMIVSWEVFRTIGFNPEEVEEISFKDLAGIPSGKALTLYDAYPTGALLEDSVTQEVYYVESGIKQSILAPEIIQNRFSSFKVQMTTTEELAQYETSEPAIFKDGTLVKASDNAQVFVISNGDRRPINSEQVFDNYGYKWSTVIETSPEALALHPLGEELTIIE</sequence>
<name>A0A2M7RBY6_9BACT</name>
<dbReference type="AlphaFoldDB" id="A0A2M7RBY6"/>